<accession>A0AAE9FMU5</accession>
<dbReference type="Proteomes" id="UP000829466">
    <property type="component" value="Segment"/>
</dbReference>
<reference evidence="1 2" key="1">
    <citation type="submission" date="2021-12" db="EMBL/GenBank/DDBJ databases">
        <title>Characterization of bacteriophage vB_SmaM_Ps15 infective to Stenotrophomonas maltophila clinical ocular isolates.</title>
        <authorList>
            <person name="Damnjanovic D."/>
            <person name="Vazquez-Campos X."/>
            <person name="Elliott L."/>
            <person name="Willcox M."/>
            <person name="Bridge W.J."/>
        </authorList>
    </citation>
    <scope>NUCLEOTIDE SEQUENCE [LARGE SCALE GENOMIC DNA]</scope>
</reference>
<name>A0AAE9FMU5_9CAUD</name>
<dbReference type="EMBL" id="OL702939">
    <property type="protein sequence ID" value="UMO77336.1"/>
    <property type="molecule type" value="Genomic_DNA"/>
</dbReference>
<keyword evidence="2" id="KW-1185">Reference proteome</keyword>
<evidence type="ECO:0000313" key="1">
    <source>
        <dbReference type="EMBL" id="UMO77336.1"/>
    </source>
</evidence>
<gene>
    <name evidence="1" type="ORF">SmaMPs15_000185</name>
</gene>
<evidence type="ECO:0000313" key="2">
    <source>
        <dbReference type="Proteomes" id="UP000829466"/>
    </source>
</evidence>
<proteinExistence type="predicted"/>
<organism evidence="1 2">
    <name type="scientific">Stenotrophomonas maltophilia phage vB_SmaM_Ps15</name>
    <dbReference type="NCBI Taxonomy" id="3071007"/>
    <lineage>
        <taxon>Viruses</taxon>
        <taxon>Duplodnaviria</taxon>
        <taxon>Heunggongvirae</taxon>
        <taxon>Uroviricota</taxon>
        <taxon>Caudoviricetes</taxon>
        <taxon>Menderavirus</taxon>
        <taxon>Menderavirus Ps15</taxon>
    </lineage>
</organism>
<sequence>MVRDRPEGGRTVSKPMTLMEQYNALNTDVPITNAYVIEKDDGQGEAVFIFPHFLTDQRVYVALACSALRNWFEGFTLEPKHILFRNGRVNPRDQSITVTVFYEPSNDSN</sequence>
<protein>
    <submittedName>
        <fullName evidence="1">Uncharacterized protein</fullName>
    </submittedName>
</protein>